<proteinExistence type="inferred from homology"/>
<protein>
    <submittedName>
        <fullName evidence="10">Uncharacterized protein</fullName>
    </submittedName>
</protein>
<feature type="region of interest" description="Disordered" evidence="7">
    <location>
        <begin position="1160"/>
        <end position="1210"/>
    </location>
</feature>
<reference evidence="10" key="1">
    <citation type="journal article" date="2021" name="Genome Biol. Evol.">
        <title>A High-Quality Reference Genome for a Parasitic Bivalve with Doubly Uniparental Inheritance (Bivalvia: Unionida).</title>
        <authorList>
            <person name="Smith C.H."/>
        </authorList>
    </citation>
    <scope>NUCLEOTIDE SEQUENCE</scope>
    <source>
        <strain evidence="10">CHS0354</strain>
    </source>
</reference>
<feature type="compositionally biased region" description="Polar residues" evidence="7">
    <location>
        <begin position="1064"/>
        <end position="1075"/>
    </location>
</feature>
<reference evidence="10" key="3">
    <citation type="submission" date="2023-05" db="EMBL/GenBank/DDBJ databases">
        <authorList>
            <person name="Smith C.H."/>
        </authorList>
    </citation>
    <scope>NUCLEOTIDE SEQUENCE</scope>
    <source>
        <strain evidence="10">CHS0354</strain>
        <tissue evidence="10">Mantle</tissue>
    </source>
</reference>
<organism evidence="10 11">
    <name type="scientific">Potamilus streckersoni</name>
    <dbReference type="NCBI Taxonomy" id="2493646"/>
    <lineage>
        <taxon>Eukaryota</taxon>
        <taxon>Metazoa</taxon>
        <taxon>Spiralia</taxon>
        <taxon>Lophotrochozoa</taxon>
        <taxon>Mollusca</taxon>
        <taxon>Bivalvia</taxon>
        <taxon>Autobranchia</taxon>
        <taxon>Heteroconchia</taxon>
        <taxon>Palaeoheterodonta</taxon>
        <taxon>Unionida</taxon>
        <taxon>Unionoidea</taxon>
        <taxon>Unionidae</taxon>
        <taxon>Ambleminae</taxon>
        <taxon>Lampsilini</taxon>
        <taxon>Potamilus</taxon>
    </lineage>
</organism>
<dbReference type="Gene3D" id="1.10.1170.10">
    <property type="entry name" value="Inhibitor Of Apoptosis Protein (2mihbC-IAP-1), Chain A"/>
    <property type="match status" value="2"/>
</dbReference>
<dbReference type="PANTHER" id="PTHR10044">
    <property type="entry name" value="INHIBITOR OF APOPTOSIS"/>
    <property type="match status" value="1"/>
</dbReference>
<feature type="region of interest" description="Disordered" evidence="7">
    <location>
        <begin position="1056"/>
        <end position="1085"/>
    </location>
</feature>
<evidence type="ECO:0000313" key="11">
    <source>
        <dbReference type="Proteomes" id="UP001195483"/>
    </source>
</evidence>
<keyword evidence="11" id="KW-1185">Reference proteome</keyword>
<dbReference type="Pfam" id="PF13920">
    <property type="entry name" value="zf-C3HC4_3"/>
    <property type="match status" value="1"/>
</dbReference>
<feature type="domain" description="RING-type" evidence="9">
    <location>
        <begin position="1294"/>
        <end position="1329"/>
    </location>
</feature>
<evidence type="ECO:0000256" key="3">
    <source>
        <dbReference type="ARBA" id="ARBA00022723"/>
    </source>
</evidence>
<dbReference type="Proteomes" id="UP001195483">
    <property type="component" value="Unassembled WGS sequence"/>
</dbReference>
<dbReference type="PROSITE" id="PS50143">
    <property type="entry name" value="BIR_REPEAT_2"/>
    <property type="match status" value="2"/>
</dbReference>
<feature type="compositionally biased region" description="Polar residues" evidence="7">
    <location>
        <begin position="172"/>
        <end position="188"/>
    </location>
</feature>
<evidence type="ECO:0000313" key="10">
    <source>
        <dbReference type="EMBL" id="KAK3605776.1"/>
    </source>
</evidence>
<evidence type="ECO:0000256" key="5">
    <source>
        <dbReference type="ARBA" id="ARBA00022833"/>
    </source>
</evidence>
<feature type="compositionally biased region" description="Basic and acidic residues" evidence="7">
    <location>
        <begin position="383"/>
        <end position="395"/>
    </location>
</feature>
<evidence type="ECO:0000259" key="9">
    <source>
        <dbReference type="PROSITE" id="PS50089"/>
    </source>
</evidence>
<dbReference type="InterPro" id="IPR050784">
    <property type="entry name" value="IAP"/>
</dbReference>
<reference evidence="10" key="2">
    <citation type="journal article" date="2021" name="Genome Biol. Evol.">
        <title>Developing a high-quality reference genome for a parasitic bivalve with doubly uniparental inheritance (Bivalvia: Unionida).</title>
        <authorList>
            <person name="Smith C.H."/>
        </authorList>
    </citation>
    <scope>NUCLEOTIDE SEQUENCE</scope>
    <source>
        <strain evidence="10">CHS0354</strain>
        <tissue evidence="10">Mantle</tissue>
    </source>
</reference>
<dbReference type="Pfam" id="PF00653">
    <property type="entry name" value="BIR"/>
    <property type="match status" value="2"/>
</dbReference>
<feature type="region of interest" description="Disordered" evidence="7">
    <location>
        <begin position="95"/>
        <end position="127"/>
    </location>
</feature>
<keyword evidence="3" id="KW-0479">Metal-binding</keyword>
<dbReference type="InterPro" id="IPR001841">
    <property type="entry name" value="Znf_RING"/>
</dbReference>
<dbReference type="FunFam" id="1.10.1170.10:FF:000003">
    <property type="entry name" value="E3 ubiquitin-protein ligase XIAP"/>
    <property type="match status" value="1"/>
</dbReference>
<evidence type="ECO:0000256" key="4">
    <source>
        <dbReference type="ARBA" id="ARBA00022771"/>
    </source>
</evidence>
<dbReference type="GO" id="GO:0051726">
    <property type="term" value="P:regulation of cell cycle"/>
    <property type="evidence" value="ECO:0007669"/>
    <property type="project" value="TreeGrafter"/>
</dbReference>
<evidence type="ECO:0000256" key="7">
    <source>
        <dbReference type="SAM" id="MobiDB-lite"/>
    </source>
</evidence>
<dbReference type="PROSITE" id="PS50089">
    <property type="entry name" value="ZF_RING_2"/>
    <property type="match status" value="1"/>
</dbReference>
<evidence type="ECO:0000259" key="8">
    <source>
        <dbReference type="PROSITE" id="PS50030"/>
    </source>
</evidence>
<feature type="domain" description="UBA" evidence="8">
    <location>
        <begin position="1083"/>
        <end position="1131"/>
    </location>
</feature>
<feature type="compositionally biased region" description="Polar residues" evidence="7">
    <location>
        <begin position="370"/>
        <end position="382"/>
    </location>
</feature>
<evidence type="ECO:0000256" key="2">
    <source>
        <dbReference type="ARBA" id="ARBA00022703"/>
    </source>
</evidence>
<keyword evidence="5" id="KW-0862">Zinc</keyword>
<feature type="region of interest" description="Disordered" evidence="7">
    <location>
        <begin position="141"/>
        <end position="240"/>
    </location>
</feature>
<dbReference type="GO" id="GO:0006915">
    <property type="term" value="P:apoptotic process"/>
    <property type="evidence" value="ECO:0007669"/>
    <property type="project" value="UniProtKB-KW"/>
</dbReference>
<keyword evidence="4 6" id="KW-0863">Zinc-finger</keyword>
<dbReference type="InterPro" id="IPR015940">
    <property type="entry name" value="UBA"/>
</dbReference>
<dbReference type="FunFam" id="1.10.1170.10:FF:000002">
    <property type="entry name" value="Baculoviral IAP repeat containing 7"/>
    <property type="match status" value="1"/>
</dbReference>
<feature type="compositionally biased region" description="Low complexity" evidence="7">
    <location>
        <begin position="1197"/>
        <end position="1208"/>
    </location>
</feature>
<gene>
    <name evidence="10" type="ORF">CHS0354_033981</name>
</gene>
<comment type="caution">
    <text evidence="10">The sequence shown here is derived from an EMBL/GenBank/DDBJ whole genome shotgun (WGS) entry which is preliminary data.</text>
</comment>
<dbReference type="SUPFAM" id="SSF57924">
    <property type="entry name" value="Inhibitor of apoptosis (IAP) repeat"/>
    <property type="match status" value="2"/>
</dbReference>
<dbReference type="CDD" id="cd00022">
    <property type="entry name" value="BIR"/>
    <property type="match status" value="2"/>
</dbReference>
<dbReference type="Gene3D" id="3.30.40.10">
    <property type="entry name" value="Zinc/RING finger domain, C3HC4 (zinc finger)"/>
    <property type="match status" value="1"/>
</dbReference>
<feature type="compositionally biased region" description="Low complexity" evidence="7">
    <location>
        <begin position="95"/>
        <end position="105"/>
    </location>
</feature>
<feature type="region of interest" description="Disordered" evidence="7">
    <location>
        <begin position="362"/>
        <end position="395"/>
    </location>
</feature>
<dbReference type="InterPro" id="IPR013083">
    <property type="entry name" value="Znf_RING/FYVE/PHD"/>
</dbReference>
<feature type="region of interest" description="Disordered" evidence="7">
    <location>
        <begin position="853"/>
        <end position="945"/>
    </location>
</feature>
<feature type="compositionally biased region" description="Basic and acidic residues" evidence="7">
    <location>
        <begin position="146"/>
        <end position="168"/>
    </location>
</feature>
<dbReference type="SMART" id="SM00238">
    <property type="entry name" value="BIR"/>
    <property type="match status" value="2"/>
</dbReference>
<dbReference type="PROSITE" id="PS50030">
    <property type="entry name" value="UBA"/>
    <property type="match status" value="1"/>
</dbReference>
<dbReference type="GO" id="GO:0008270">
    <property type="term" value="F:zinc ion binding"/>
    <property type="evidence" value="ECO:0007669"/>
    <property type="project" value="UniProtKB-KW"/>
</dbReference>
<dbReference type="EMBL" id="JAEAOA010001978">
    <property type="protein sequence ID" value="KAK3605776.1"/>
    <property type="molecule type" value="Genomic_DNA"/>
</dbReference>
<name>A0AAE0W8W3_9BIVA</name>
<keyword evidence="2" id="KW-0053">Apoptosis</keyword>
<feature type="compositionally biased region" description="Basic and acidic residues" evidence="7">
    <location>
        <begin position="500"/>
        <end position="513"/>
    </location>
</feature>
<dbReference type="GO" id="GO:0005737">
    <property type="term" value="C:cytoplasm"/>
    <property type="evidence" value="ECO:0007669"/>
    <property type="project" value="TreeGrafter"/>
</dbReference>
<feature type="region of interest" description="Disordered" evidence="7">
    <location>
        <begin position="495"/>
        <end position="522"/>
    </location>
</feature>
<evidence type="ECO:0000256" key="1">
    <source>
        <dbReference type="ARBA" id="ARBA00006672"/>
    </source>
</evidence>
<evidence type="ECO:0000256" key="6">
    <source>
        <dbReference type="PROSITE-ProRule" id="PRU00175"/>
    </source>
</evidence>
<comment type="similarity">
    <text evidence="1">Belongs to the IAP family.</text>
</comment>
<accession>A0AAE0W8W3</accession>
<dbReference type="PROSITE" id="PS01282">
    <property type="entry name" value="BIR_REPEAT_1"/>
    <property type="match status" value="1"/>
</dbReference>
<dbReference type="SMART" id="SM00184">
    <property type="entry name" value="RING"/>
    <property type="match status" value="1"/>
</dbReference>
<dbReference type="InterPro" id="IPR001370">
    <property type="entry name" value="BIR_rpt"/>
</dbReference>
<feature type="compositionally biased region" description="Polar residues" evidence="7">
    <location>
        <begin position="862"/>
        <end position="877"/>
    </location>
</feature>
<feature type="compositionally biased region" description="Low complexity" evidence="7">
    <location>
        <begin position="1164"/>
        <end position="1174"/>
    </location>
</feature>
<dbReference type="PANTHER" id="PTHR10044:SF139">
    <property type="entry name" value="DEATH-ASSOCIATED INHIBITOR OF APOPTOSIS 2"/>
    <property type="match status" value="1"/>
</dbReference>
<dbReference type="CDD" id="cd16713">
    <property type="entry name" value="RING-HC_BIRC2_3_7"/>
    <property type="match status" value="1"/>
</dbReference>
<feature type="compositionally biased region" description="Low complexity" evidence="7">
    <location>
        <begin position="882"/>
        <end position="899"/>
    </location>
</feature>
<dbReference type="GO" id="GO:0005634">
    <property type="term" value="C:nucleus"/>
    <property type="evidence" value="ECO:0007669"/>
    <property type="project" value="TreeGrafter"/>
</dbReference>
<sequence length="1341" mass="151063">MKPKRVRAELQSEDTLYFCKDLGCMPCWKYESEGGDSETNTKQVDNNKDVFKLIQNVFSSMPAACFTDEKEHCIFLQLAPRENSKDSLHNIVPSLKSSSESSLKSVPGPHKHQDYDNPDASWEDDFKGIHEDGLHMPLKLWNDPDADIKPENDHSNNLEQDENVRQEETDNETSVISEDQEVSEITKNCSHRSYRKETNALKISQRRKKSKQKDNESISPSQSGIFQRKDRFSTLPEDNDCNSAIKSTSEIGIQVGLTENMDNSCMKFSTNFGSGEHIAISCSEKIKNKRGVAQALPSEFVPWDNERSVLKSHEKEIVLHRCFTAPYCDIEKQITVEALENLTAEDESCLNLEIDNLRAQEESITEGSDKSMNGFNEKTSQFRTDEDHNSKGKPDELYDELIHDEDKKDFEPVQDTVLVDDDISHKTEVEYQPMHPSSIEEHNDNQKNENSGFDCAFRRKHSVQMEHGEIRLRQSDDEYMDLKRRPVHINSLEECDENMGTDHDDCTSEKESNASDVVGESSDSRIKQIDQCSLLENDLPRKVLFFPELSLGKVLQEERKPFQEKNQELDFKMKICMNTDHKKKPHACGSYHEELALVLKMFLGSISNMDRNAVNISDLSVSDRNMPKEDKSKDNDVHFKDDIKSHEFALLKKIISTWYFFPMLNRLMEFCLPSSLQVLFQRLISGPPISQAERMSYEWLRLESFNTLPSSTRGTAIRLAQSGFYYTRQGTRIRCYACNVGHEGWNDADDPHELHRRISPNCPFLEGNPTYPNFPIIPDTIHSGNNTERSTSSATPMIPVIQERTQSRVLETQPVIILSVNHSSMLHLNEMSVLPSAVADGYLQVPSETVQVDARKEKAETQDSSICMKQQQTNSNPRAGASQPETSPSSSSMSHPQQPTEDAENTQYSSPGNFVLRIPTRQDEDPGVDPLPQTMSERPKHPEHATLSSRINSYTSWPIHLDQTPQQMAEAGFFYAGINDYTRCFQCGGGLRNWEPGDNPWIEHARWYPQCAYVLGKRGQRFVNAVLKKQAELLAAQNAEQSNSCSTTTTTTTIVISGTGNSSESESVRQPNAQTGKPKYFQNPNENDIANKLIEMGYQRERVREAILEVKRRRGQQEITIEHAIDLLLADEERRTTAGRQNEGVTMQELIQESGRLILHDDSSQPPTSASTSVPPAPPPAATESCQNSGHQYQVAGGRSTGQQQSGQINQSTGLGRIASLAQSRQNTSGPMSIAVDVPLSSPSFGNRVGHHSNKSTAANGRSSPTLLEPISLPALDAESLKEEYLRLRDQNVCKICMERKIDLVFLPCGHLMCCQVCGQSLRICPICRAKINGSAKTYLS</sequence>